<proteinExistence type="predicted"/>
<accession>A0ABP8H632</accession>
<comment type="caution">
    <text evidence="1">The sequence shown here is derived from an EMBL/GenBank/DDBJ whole genome shotgun (WGS) entry which is preliminary data.</text>
</comment>
<dbReference type="InterPro" id="IPR036390">
    <property type="entry name" value="WH_DNA-bd_sf"/>
</dbReference>
<organism evidence="1 2">
    <name type="scientific">Flaviaesturariibacter amylovorans</name>
    <dbReference type="NCBI Taxonomy" id="1084520"/>
    <lineage>
        <taxon>Bacteria</taxon>
        <taxon>Pseudomonadati</taxon>
        <taxon>Bacteroidota</taxon>
        <taxon>Chitinophagia</taxon>
        <taxon>Chitinophagales</taxon>
        <taxon>Chitinophagaceae</taxon>
        <taxon>Flaviaestuariibacter</taxon>
    </lineage>
</organism>
<dbReference type="PROSITE" id="PS01332">
    <property type="entry name" value="HTH_RRF2_1"/>
    <property type="match status" value="1"/>
</dbReference>
<sequence>MLSISCKYALRAAVFLAARSRNGKRTGILEIAKGIEANEHTTAKILQLLAREGLIASAKGPTGGFYLHEESGPLYLIDIVRVVDGIGLFFECGLGLKKCSESKPCPIHFTYKAAREQLLREFSSISVQQLARDLDNGIAFLKRSS</sequence>
<dbReference type="PANTHER" id="PTHR33221:SF13">
    <property type="entry name" value="TRANSCRIPTIONAL REGULATOR-RELATED"/>
    <property type="match status" value="1"/>
</dbReference>
<evidence type="ECO:0000313" key="2">
    <source>
        <dbReference type="Proteomes" id="UP001501725"/>
    </source>
</evidence>
<gene>
    <name evidence="1" type="ORF">GCM10023184_28820</name>
</gene>
<dbReference type="SUPFAM" id="SSF46785">
    <property type="entry name" value="Winged helix' DNA-binding domain"/>
    <property type="match status" value="1"/>
</dbReference>
<dbReference type="PROSITE" id="PS51197">
    <property type="entry name" value="HTH_RRF2_2"/>
    <property type="match status" value="1"/>
</dbReference>
<dbReference type="EMBL" id="BAABGY010000008">
    <property type="protein sequence ID" value="GAA4334610.1"/>
    <property type="molecule type" value="Genomic_DNA"/>
</dbReference>
<dbReference type="Proteomes" id="UP001501725">
    <property type="component" value="Unassembled WGS sequence"/>
</dbReference>
<dbReference type="Gene3D" id="1.10.10.10">
    <property type="entry name" value="Winged helix-like DNA-binding domain superfamily/Winged helix DNA-binding domain"/>
    <property type="match status" value="1"/>
</dbReference>
<dbReference type="InterPro" id="IPR030489">
    <property type="entry name" value="TR_Rrf2-type_CS"/>
</dbReference>
<name>A0ABP8H632_9BACT</name>
<reference evidence="2" key="1">
    <citation type="journal article" date="2019" name="Int. J. Syst. Evol. Microbiol.">
        <title>The Global Catalogue of Microorganisms (GCM) 10K type strain sequencing project: providing services to taxonomists for standard genome sequencing and annotation.</title>
        <authorList>
            <consortium name="The Broad Institute Genomics Platform"/>
            <consortium name="The Broad Institute Genome Sequencing Center for Infectious Disease"/>
            <person name="Wu L."/>
            <person name="Ma J."/>
        </authorList>
    </citation>
    <scope>NUCLEOTIDE SEQUENCE [LARGE SCALE GENOMIC DNA]</scope>
    <source>
        <strain evidence="2">JCM 17919</strain>
    </source>
</reference>
<dbReference type="Pfam" id="PF02082">
    <property type="entry name" value="Rrf2"/>
    <property type="match status" value="1"/>
</dbReference>
<dbReference type="PANTHER" id="PTHR33221">
    <property type="entry name" value="WINGED HELIX-TURN-HELIX TRANSCRIPTIONAL REGULATOR, RRF2 FAMILY"/>
    <property type="match status" value="1"/>
</dbReference>
<dbReference type="InterPro" id="IPR000944">
    <property type="entry name" value="Tscrpt_reg_Rrf2"/>
</dbReference>
<keyword evidence="2" id="KW-1185">Reference proteome</keyword>
<evidence type="ECO:0000313" key="1">
    <source>
        <dbReference type="EMBL" id="GAA4334610.1"/>
    </source>
</evidence>
<protein>
    <submittedName>
        <fullName evidence="1">Rrf2 family transcriptional regulator</fullName>
    </submittedName>
</protein>
<dbReference type="InterPro" id="IPR036388">
    <property type="entry name" value="WH-like_DNA-bd_sf"/>
</dbReference>
<dbReference type="RefSeq" id="WP_345256455.1">
    <property type="nucleotide sequence ID" value="NZ_BAABGY010000008.1"/>
</dbReference>